<comment type="caution">
    <text evidence="2">The sequence shown here is derived from an EMBL/GenBank/DDBJ whole genome shotgun (WGS) entry which is preliminary data.</text>
</comment>
<dbReference type="Proteomes" id="UP000178735">
    <property type="component" value="Unassembled WGS sequence"/>
</dbReference>
<dbReference type="InterPro" id="IPR025394">
    <property type="entry name" value="DUF4127"/>
</dbReference>
<keyword evidence="1" id="KW-1133">Transmembrane helix</keyword>
<dbReference type="Pfam" id="PF13552">
    <property type="entry name" value="DUF4127"/>
    <property type="match status" value="1"/>
</dbReference>
<organism evidence="2 3">
    <name type="scientific">Candidatus Wallbacteria bacterium GWC2_49_35</name>
    <dbReference type="NCBI Taxonomy" id="1817813"/>
    <lineage>
        <taxon>Bacteria</taxon>
        <taxon>Candidatus Walliibacteriota</taxon>
    </lineage>
</organism>
<evidence type="ECO:0008006" key="4">
    <source>
        <dbReference type="Google" id="ProtNLM"/>
    </source>
</evidence>
<name>A0A1F7X1F2_9BACT</name>
<evidence type="ECO:0000256" key="1">
    <source>
        <dbReference type="SAM" id="Phobius"/>
    </source>
</evidence>
<accession>A0A1F7X1F2</accession>
<evidence type="ECO:0000313" key="2">
    <source>
        <dbReference type="EMBL" id="OGM08797.1"/>
    </source>
</evidence>
<dbReference type="AlphaFoldDB" id="A0A1F7X1F2"/>
<gene>
    <name evidence="2" type="ORF">A2008_01390</name>
</gene>
<reference evidence="2 3" key="1">
    <citation type="journal article" date="2016" name="Nat. Commun.">
        <title>Thousands of microbial genomes shed light on interconnected biogeochemical processes in an aquifer system.</title>
        <authorList>
            <person name="Anantharaman K."/>
            <person name="Brown C.T."/>
            <person name="Hug L.A."/>
            <person name="Sharon I."/>
            <person name="Castelle C.J."/>
            <person name="Probst A.J."/>
            <person name="Thomas B.C."/>
            <person name="Singh A."/>
            <person name="Wilkins M.J."/>
            <person name="Karaoz U."/>
            <person name="Brodie E.L."/>
            <person name="Williams K.H."/>
            <person name="Hubbard S.S."/>
            <person name="Banfield J.F."/>
        </authorList>
    </citation>
    <scope>NUCLEOTIDE SEQUENCE [LARGE SCALE GENOMIC DNA]</scope>
</reference>
<keyword evidence="1" id="KW-0472">Membrane</keyword>
<proteinExistence type="predicted"/>
<feature type="transmembrane region" description="Helical" evidence="1">
    <location>
        <begin position="12"/>
        <end position="34"/>
    </location>
</feature>
<keyword evidence="1" id="KW-0812">Transmembrane</keyword>
<evidence type="ECO:0000313" key="3">
    <source>
        <dbReference type="Proteomes" id="UP000178735"/>
    </source>
</evidence>
<sequence>MKNKITKTEYSVIIILLVAASINLICFAGISTAADQTKDEAKASRWTPLIPYCKTVMIIPLDSRPANTLYPSLICKIAGFEPMLPPAGLMDNFQKPADAEKIAEWMLSNADKADAFIISATMLCYGGLVSSRTPEKHLYQALKNLKSIEELKRRNPDKPVFVYDIIQRLAVTASSEKDLEYYKLVRQWAILDEKIETAAEGDEKETHRALKAKIPQKVFDDYMKARKRNNAVNTKVIQMCRAGYIDYIVLGQDDASKYGIHKREARGLRDFARNIRLDGKFNIFPGADEIDAVFAARLASYFYGRNPKYFVLYPNDETIRWIAPYEDIEISENIKRHLDVSGAYICAAAESADVILALNATAENEVKRAEDMVKIADQIAKFVKEGKLVAAADLSFANRSDTAFVELLTARTDISELAAYSAWNTAGNKTGFTLGQASARWHSLNLKSHINQIFPSEKRPGSLFSGPAGASKGFSLNRSTAGAVPPELDPFTEKLKIYCARAHYELLMLRFLKDHSYKNFVMKAAEKYIENAGADRFDLKNKKDEVQNFVSAALTPFAHKWFDNFKDKKMIIDASENSRSMTEAYITSLKDLKITLPWPRIFECEINFKFGLDIKTAK</sequence>
<protein>
    <recommendedName>
        <fullName evidence="4">DUF4127 domain-containing protein</fullName>
    </recommendedName>
</protein>
<dbReference type="STRING" id="1817813.A2008_01390"/>
<dbReference type="EMBL" id="MGFH01000002">
    <property type="protein sequence ID" value="OGM08797.1"/>
    <property type="molecule type" value="Genomic_DNA"/>
</dbReference>